<proteinExistence type="predicted"/>
<reference evidence="1" key="1">
    <citation type="submission" date="2022-10" db="EMBL/GenBank/DDBJ databases">
        <title>Rhodococcus ferula Z13 complete genome.</title>
        <authorList>
            <person name="Long X."/>
            <person name="Zang M."/>
        </authorList>
    </citation>
    <scope>NUCLEOTIDE SEQUENCE</scope>
    <source>
        <strain evidence="1">Z13</strain>
    </source>
</reference>
<accession>A0ACD4DFZ7</accession>
<dbReference type="EMBL" id="CP107551">
    <property type="protein sequence ID" value="UYP18992.1"/>
    <property type="molecule type" value="Genomic_DNA"/>
</dbReference>
<organism evidence="1 2">
    <name type="scientific">Rhodococcus sacchari</name>
    <dbReference type="NCBI Taxonomy" id="2962047"/>
    <lineage>
        <taxon>Bacteria</taxon>
        <taxon>Bacillati</taxon>
        <taxon>Actinomycetota</taxon>
        <taxon>Actinomycetes</taxon>
        <taxon>Mycobacteriales</taxon>
        <taxon>Nocardiaceae</taxon>
        <taxon>Rhodococcus</taxon>
    </lineage>
</organism>
<evidence type="ECO:0000313" key="2">
    <source>
        <dbReference type="Proteomes" id="UP001156484"/>
    </source>
</evidence>
<gene>
    <name evidence="1" type="ORF">OED52_20560</name>
</gene>
<protein>
    <submittedName>
        <fullName evidence="1">Alpha/beta hydrolase</fullName>
    </submittedName>
</protein>
<keyword evidence="1" id="KW-0378">Hydrolase</keyword>
<sequence length="328" mass="36478">MTTRAVEVDGFTWNIHDRGDGPAVVMCHGFPGLGYSYRHQIPPLVAAGYRAIAPDMPGYGGTDRPETIEEYTSVAVADRLVRLLDALGVDRAVIVGHDFGAPVAWTTGLRHPDRVAGVVLLAVPYSPDRMPARPSELFRALARRHFLHLHYFQEPGIAEAELDGRPREFLQRLFFALSGGYRYLDVWQHPSEGRGYLDVLPEAPDLPWNWLTEQELDRYTAEFARTGFGGGLSWYRAYDANWEATLPYEGSHLQVPTMFVAGDRDPVVAMSGSAALDRMRETVPDLRGVHLLEGVGHFVQMERSAALNGLLLPFTADVLPTKRTAEQP</sequence>
<name>A0ACD4DFZ7_9NOCA</name>
<dbReference type="Proteomes" id="UP001156484">
    <property type="component" value="Chromosome"/>
</dbReference>
<keyword evidence="2" id="KW-1185">Reference proteome</keyword>
<evidence type="ECO:0000313" key="1">
    <source>
        <dbReference type="EMBL" id="UYP18992.1"/>
    </source>
</evidence>